<accession>A0ABP1N8R9</accession>
<comment type="caution">
    <text evidence="2">The sequence shown here is derived from an EMBL/GenBank/DDBJ whole genome shotgun (WGS) entry which is preliminary data.</text>
</comment>
<dbReference type="Pfam" id="PF13843">
    <property type="entry name" value="DDE_Tnp_1_7"/>
    <property type="match status" value="1"/>
</dbReference>
<dbReference type="PANTHER" id="PTHR46599">
    <property type="entry name" value="PIGGYBAC TRANSPOSABLE ELEMENT-DERIVED PROTEIN 4"/>
    <property type="match status" value="1"/>
</dbReference>
<feature type="non-terminal residue" evidence="2">
    <location>
        <position position="1"/>
    </location>
</feature>
<feature type="domain" description="PiggyBac transposable element-derived protein" evidence="1">
    <location>
        <begin position="1"/>
        <end position="200"/>
    </location>
</feature>
<name>A0ABP1N8R9_XYLVO</name>
<feature type="non-terminal residue" evidence="2">
    <location>
        <position position="275"/>
    </location>
</feature>
<proteinExistence type="predicted"/>
<protein>
    <recommendedName>
        <fullName evidence="1">PiggyBac transposable element-derived protein domain-containing protein</fullName>
    </recommendedName>
</protein>
<keyword evidence="3" id="KW-1185">Reference proteome</keyword>
<sequence length="275" mass="31564">MPNKPDKFGIKFWLASDVRCKYIINGFPYLGKEESREPSVPLGEFVTMKLAEPYVGCGRNITTDNFFTSLPLATKLVAKKTTIVGTIRANRKELPRLAKLKNDDMPLFSTKLYRLNNCMLTIYKAKPRKKVLILSSMHNSVQVEENDTRTPETIQLYNSTKFGVDVTDQMARNYSVKSKSRRWPLQVFFNILNLAEINAWVLCKETTGGEITRQEFLFQLAEELAIEYQQELGKENQPIPIASTSTGSRERKTCQIRYCKDKLRSPFVKNATKKN</sequence>
<dbReference type="PANTHER" id="PTHR46599:SF6">
    <property type="entry name" value="DUAL SPECIFICITY PHOSPHATASE 26"/>
    <property type="match status" value="1"/>
</dbReference>
<evidence type="ECO:0000313" key="3">
    <source>
        <dbReference type="Proteomes" id="UP001642520"/>
    </source>
</evidence>
<dbReference type="EMBL" id="CAXAJV020001288">
    <property type="protein sequence ID" value="CAL7937391.1"/>
    <property type="molecule type" value="Genomic_DNA"/>
</dbReference>
<gene>
    <name evidence="2" type="ORF">XYLVIOL_LOCUS2675</name>
</gene>
<reference evidence="2 3" key="1">
    <citation type="submission" date="2024-08" db="EMBL/GenBank/DDBJ databases">
        <authorList>
            <person name="Will J Nash"/>
            <person name="Angela Man"/>
            <person name="Seanna McTaggart"/>
            <person name="Kendall Baker"/>
            <person name="Tom Barker"/>
            <person name="Leah Catchpole"/>
            <person name="Alex Durrant"/>
            <person name="Karim Gharbi"/>
            <person name="Naomi Irish"/>
            <person name="Gemy Kaithakottil"/>
            <person name="Debby Ku"/>
            <person name="Aaliyah Providence"/>
            <person name="Felix Shaw"/>
            <person name="David Swarbreck"/>
            <person name="Chris Watkins"/>
            <person name="Ann M. McCartney"/>
            <person name="Giulio Formenti"/>
            <person name="Alice Mouton"/>
            <person name="Noel Vella"/>
            <person name="Bjorn M von Reumont"/>
            <person name="Adriana Vella"/>
            <person name="Wilfried Haerty"/>
        </authorList>
    </citation>
    <scope>NUCLEOTIDE SEQUENCE [LARGE SCALE GENOMIC DNA]</scope>
</reference>
<evidence type="ECO:0000313" key="2">
    <source>
        <dbReference type="EMBL" id="CAL7937391.1"/>
    </source>
</evidence>
<dbReference type="InterPro" id="IPR029526">
    <property type="entry name" value="PGBD"/>
</dbReference>
<dbReference type="Proteomes" id="UP001642520">
    <property type="component" value="Unassembled WGS sequence"/>
</dbReference>
<organism evidence="2 3">
    <name type="scientific">Xylocopa violacea</name>
    <name type="common">Violet carpenter bee</name>
    <name type="synonym">Apis violacea</name>
    <dbReference type="NCBI Taxonomy" id="135666"/>
    <lineage>
        <taxon>Eukaryota</taxon>
        <taxon>Metazoa</taxon>
        <taxon>Ecdysozoa</taxon>
        <taxon>Arthropoda</taxon>
        <taxon>Hexapoda</taxon>
        <taxon>Insecta</taxon>
        <taxon>Pterygota</taxon>
        <taxon>Neoptera</taxon>
        <taxon>Endopterygota</taxon>
        <taxon>Hymenoptera</taxon>
        <taxon>Apocrita</taxon>
        <taxon>Aculeata</taxon>
        <taxon>Apoidea</taxon>
        <taxon>Anthophila</taxon>
        <taxon>Apidae</taxon>
        <taxon>Xylocopa</taxon>
        <taxon>Xylocopa</taxon>
    </lineage>
</organism>
<evidence type="ECO:0000259" key="1">
    <source>
        <dbReference type="Pfam" id="PF13843"/>
    </source>
</evidence>